<dbReference type="InterPro" id="IPR029063">
    <property type="entry name" value="SAM-dependent_MTases_sf"/>
</dbReference>
<evidence type="ECO:0000259" key="2">
    <source>
        <dbReference type="Pfam" id="PF13847"/>
    </source>
</evidence>
<proteinExistence type="inferred from homology"/>
<dbReference type="Proteomes" id="UP000652219">
    <property type="component" value="Unassembled WGS sequence"/>
</dbReference>
<dbReference type="CDD" id="cd02440">
    <property type="entry name" value="AdoMet_MTases"/>
    <property type="match status" value="1"/>
</dbReference>
<evidence type="ECO:0000313" key="4">
    <source>
        <dbReference type="Proteomes" id="UP000652219"/>
    </source>
</evidence>
<accession>A0A8H6J0R5</accession>
<name>A0A8H6J0R5_9PEZI</name>
<keyword evidence="4" id="KW-1185">Reference proteome</keyword>
<dbReference type="Gene3D" id="3.40.50.150">
    <property type="entry name" value="Vaccinia Virus protein VP39"/>
    <property type="match status" value="1"/>
</dbReference>
<comment type="similarity">
    <text evidence="1">Belongs to the methyltransferase superfamily. LaeA methyltransferase family.</text>
</comment>
<gene>
    <name evidence="3" type="ORF">CSOJ01_10557</name>
</gene>
<protein>
    <recommendedName>
        <fullName evidence="2">Methyltransferase domain-containing protein</fullName>
    </recommendedName>
</protein>
<evidence type="ECO:0000313" key="3">
    <source>
        <dbReference type="EMBL" id="KAF6803931.1"/>
    </source>
</evidence>
<comment type="caution">
    <text evidence="3">The sequence shown here is derived from an EMBL/GenBank/DDBJ whole genome shotgun (WGS) entry which is preliminary data.</text>
</comment>
<evidence type="ECO:0000256" key="1">
    <source>
        <dbReference type="ARBA" id="ARBA00038158"/>
    </source>
</evidence>
<dbReference type="Pfam" id="PF13847">
    <property type="entry name" value="Methyltransf_31"/>
    <property type="match status" value="1"/>
</dbReference>
<dbReference type="PANTHER" id="PTHR43591">
    <property type="entry name" value="METHYLTRANSFERASE"/>
    <property type="match status" value="1"/>
</dbReference>
<feature type="domain" description="Methyltransferase" evidence="2">
    <location>
        <begin position="91"/>
        <end position="211"/>
    </location>
</feature>
<sequence length="341" mass="37265">MSSLISTPSALPLGPETKKPARATAAATGAAPFNKPGDSANLVDFWRNPEAGNIYKHAEHLTGPVTPCLVDHAGVCGAVTRAAASSNPNPVRVMDMCCGTGVVSSYIQKMLRQTGEREREKTELVSADSSEAQLGVVKEKIAREGWTGTSVEQCDIMNQKFPSDSFDVVICAMAMMLVADPYKAMAECYRVTKPGGTFATSTWVIEGWVPDTRDAVASLALPGQQPVCWPQNSAELTNLWGPGCWESPTFVRSMFTAAGFVDVEVEVVTKWIPFATVDEWCTVFQAFMHGVLERFWTREQKEGLKGKLMPTLRAFLEKKYQGGPFSVERTVLLARGRKPEF</sequence>
<dbReference type="EMBL" id="WIGN01000223">
    <property type="protein sequence ID" value="KAF6803931.1"/>
    <property type="molecule type" value="Genomic_DNA"/>
</dbReference>
<organism evidence="3 4">
    <name type="scientific">Colletotrichum sojae</name>
    <dbReference type="NCBI Taxonomy" id="2175907"/>
    <lineage>
        <taxon>Eukaryota</taxon>
        <taxon>Fungi</taxon>
        <taxon>Dikarya</taxon>
        <taxon>Ascomycota</taxon>
        <taxon>Pezizomycotina</taxon>
        <taxon>Sordariomycetes</taxon>
        <taxon>Hypocreomycetidae</taxon>
        <taxon>Glomerellales</taxon>
        <taxon>Glomerellaceae</taxon>
        <taxon>Colletotrichum</taxon>
        <taxon>Colletotrichum orchidearum species complex</taxon>
    </lineage>
</organism>
<dbReference type="SUPFAM" id="SSF53335">
    <property type="entry name" value="S-adenosyl-L-methionine-dependent methyltransferases"/>
    <property type="match status" value="1"/>
</dbReference>
<dbReference type="InterPro" id="IPR025714">
    <property type="entry name" value="Methyltranfer_dom"/>
</dbReference>
<reference evidence="3 4" key="1">
    <citation type="journal article" date="2020" name="Phytopathology">
        <title>Genome Sequence Resources of Colletotrichum truncatum, C. plurivorum, C. musicola, and C. sojae: Four Species Pathogenic to Soybean (Glycine max).</title>
        <authorList>
            <person name="Rogerio F."/>
            <person name="Boufleur T.R."/>
            <person name="Ciampi-Guillardi M."/>
            <person name="Sukno S.A."/>
            <person name="Thon M.R."/>
            <person name="Massola Junior N.S."/>
            <person name="Baroncelli R."/>
        </authorList>
    </citation>
    <scope>NUCLEOTIDE SEQUENCE [LARGE SCALE GENOMIC DNA]</scope>
    <source>
        <strain evidence="3 4">LFN0009</strain>
    </source>
</reference>
<dbReference type="AlphaFoldDB" id="A0A8H6J0R5"/>